<dbReference type="EC" id="3.1.3.-" evidence="7"/>
<dbReference type="Proteomes" id="UP000005481">
    <property type="component" value="Unassembled WGS sequence"/>
</dbReference>
<gene>
    <name evidence="11" type="ORF">HMPREF0080_01347</name>
</gene>
<dbReference type="InterPro" id="IPR023214">
    <property type="entry name" value="HAD_sf"/>
</dbReference>
<dbReference type="PIRSF" id="PIRSF004682">
    <property type="entry name" value="GmhB"/>
    <property type="match status" value="1"/>
</dbReference>
<evidence type="ECO:0000256" key="8">
    <source>
        <dbReference type="PIRSR" id="PIRSR004682-1"/>
    </source>
</evidence>
<name>G9YI62_9FIRM</name>
<dbReference type="Gene3D" id="3.40.50.1000">
    <property type="entry name" value="HAD superfamily/HAD-like"/>
    <property type="match status" value="1"/>
</dbReference>
<dbReference type="NCBIfam" id="TIGR01662">
    <property type="entry name" value="HAD-SF-IIIA"/>
    <property type="match status" value="1"/>
</dbReference>
<feature type="active site" description="Proton donor" evidence="8">
    <location>
        <position position="9"/>
    </location>
</feature>
<evidence type="ECO:0000256" key="9">
    <source>
        <dbReference type="PIRSR" id="PIRSR004682-3"/>
    </source>
</evidence>
<dbReference type="eggNOG" id="COG0241">
    <property type="taxonomic scope" value="Bacteria"/>
</dbReference>
<dbReference type="NCBIfam" id="TIGR01656">
    <property type="entry name" value="Histidinol-ppas"/>
    <property type="match status" value="1"/>
</dbReference>
<dbReference type="InterPro" id="IPR004446">
    <property type="entry name" value="Heptose_bisP_phosphatase"/>
</dbReference>
<evidence type="ECO:0000256" key="1">
    <source>
        <dbReference type="ARBA" id="ARBA00004496"/>
    </source>
</evidence>
<dbReference type="GO" id="GO:0016791">
    <property type="term" value="F:phosphatase activity"/>
    <property type="evidence" value="ECO:0007669"/>
    <property type="project" value="InterPro"/>
</dbReference>
<proteinExistence type="inferred from homology"/>
<reference evidence="11 12" key="1">
    <citation type="submission" date="2011-08" db="EMBL/GenBank/DDBJ databases">
        <authorList>
            <person name="Weinstock G."/>
            <person name="Sodergren E."/>
            <person name="Clifton S."/>
            <person name="Fulton L."/>
            <person name="Fulton B."/>
            <person name="Courtney L."/>
            <person name="Fronick C."/>
            <person name="Harrison M."/>
            <person name="Strong C."/>
            <person name="Farmer C."/>
            <person name="Delahaunty K."/>
            <person name="Markovic C."/>
            <person name="Hall O."/>
            <person name="Minx P."/>
            <person name="Tomlinson C."/>
            <person name="Mitreva M."/>
            <person name="Hou S."/>
            <person name="Chen J."/>
            <person name="Wollam A."/>
            <person name="Pepin K.H."/>
            <person name="Johnson M."/>
            <person name="Bhonagiri V."/>
            <person name="Zhang X."/>
            <person name="Suruliraj S."/>
            <person name="Warren W."/>
            <person name="Chinwalla A."/>
            <person name="Mardis E.R."/>
            <person name="Wilson R.K."/>
        </authorList>
    </citation>
    <scope>NUCLEOTIDE SEQUENCE [LARGE SCALE GENOMIC DNA]</scope>
    <source>
        <strain evidence="11 12">F0357</strain>
    </source>
</reference>
<feature type="binding site" evidence="10">
    <location>
        <position position="7"/>
    </location>
    <ligand>
        <name>Mg(2+)</name>
        <dbReference type="ChEBI" id="CHEBI:18420"/>
    </ligand>
</feature>
<comment type="cofactor">
    <cofactor evidence="10">
        <name>Mg(2+)</name>
        <dbReference type="ChEBI" id="CHEBI:18420"/>
    </cofactor>
</comment>
<dbReference type="CDD" id="cd07503">
    <property type="entry name" value="HAD_HisB-N"/>
    <property type="match status" value="1"/>
</dbReference>
<feature type="binding site" evidence="10">
    <location>
        <position position="9"/>
    </location>
    <ligand>
        <name>Mg(2+)</name>
        <dbReference type="ChEBI" id="CHEBI:18420"/>
    </ligand>
</feature>
<feature type="binding site" evidence="10">
    <location>
        <position position="88"/>
    </location>
    <ligand>
        <name>Zn(2+)</name>
        <dbReference type="ChEBI" id="CHEBI:29105"/>
    </ligand>
</feature>
<dbReference type="InterPro" id="IPR036412">
    <property type="entry name" value="HAD-like_sf"/>
</dbReference>
<feature type="active site" description="Nucleophile" evidence="8">
    <location>
        <position position="7"/>
    </location>
</feature>
<evidence type="ECO:0000256" key="7">
    <source>
        <dbReference type="PIRNR" id="PIRNR004682"/>
    </source>
</evidence>
<feature type="binding site" evidence="10">
    <location>
        <position position="132"/>
    </location>
    <ligand>
        <name>Mg(2+)</name>
        <dbReference type="ChEBI" id="CHEBI:18420"/>
    </ligand>
</feature>
<comment type="cofactor">
    <cofactor evidence="10">
        <name>Zn(2+)</name>
        <dbReference type="ChEBI" id="CHEBI:29105"/>
    </cofactor>
</comment>
<dbReference type="PATRIC" id="fig|861450.3.peg.1254"/>
<organism evidence="11 12">
    <name type="scientific">Anaeroglobus geminatus F0357</name>
    <dbReference type="NCBI Taxonomy" id="861450"/>
    <lineage>
        <taxon>Bacteria</taxon>
        <taxon>Bacillati</taxon>
        <taxon>Bacillota</taxon>
        <taxon>Negativicutes</taxon>
        <taxon>Veillonellales</taxon>
        <taxon>Veillonellaceae</taxon>
        <taxon>Anaeroglobus</taxon>
    </lineage>
</organism>
<keyword evidence="4 7" id="KW-0378">Hydrolase</keyword>
<dbReference type="GO" id="GO:0046872">
    <property type="term" value="F:metal ion binding"/>
    <property type="evidence" value="ECO:0007669"/>
    <property type="project" value="UniProtKB-KW"/>
</dbReference>
<dbReference type="SUPFAM" id="SSF56784">
    <property type="entry name" value="HAD-like"/>
    <property type="match status" value="1"/>
</dbReference>
<dbReference type="GO" id="GO:0005975">
    <property type="term" value="P:carbohydrate metabolic process"/>
    <property type="evidence" value="ECO:0007669"/>
    <property type="project" value="InterPro"/>
</dbReference>
<evidence type="ECO:0000256" key="10">
    <source>
        <dbReference type="PIRSR" id="PIRSR004682-4"/>
    </source>
</evidence>
<dbReference type="InterPro" id="IPR006543">
    <property type="entry name" value="Histidinol-phos"/>
</dbReference>
<keyword evidence="5 7" id="KW-0119">Carbohydrate metabolism</keyword>
<dbReference type="STRING" id="861450.HMPREF0080_01347"/>
<comment type="similarity">
    <text evidence="7">Belongs to the gmhB family.</text>
</comment>
<feature type="site" description="Contributes to substrate recognition" evidence="9">
    <location>
        <position position="106"/>
    </location>
</feature>
<feature type="site" description="Stabilizes the phosphoryl group" evidence="9">
    <location>
        <position position="49"/>
    </location>
</feature>
<evidence type="ECO:0000313" key="11">
    <source>
        <dbReference type="EMBL" id="EHM40133.1"/>
    </source>
</evidence>
<dbReference type="HOGENOM" id="CLU_085077_3_2_9"/>
<sequence length="172" mass="19116">MKAVFFDRDGVLNVDAGYVYKKEDFVWTEGAREALAWLTDAGYAVFIVTNQSGVARGYYTEEEVRRLHDWLCAEAKAAGGAITAVYYCPYLEGAPVKAYDRRSSWRKPEPGMILQAFADFDIDKAQSFLIGDSPRDLEAARRAGLDGYLFTGGSLKDFVVHIAEERHKGGAV</sequence>
<keyword evidence="10" id="KW-0862">Zinc</keyword>
<protein>
    <recommendedName>
        <fullName evidence="6 7">D,D-heptose 1,7-bisphosphate phosphatase</fullName>
        <ecNumber evidence="7">3.1.3.-</ecNumber>
    </recommendedName>
</protein>
<keyword evidence="2 7" id="KW-0963">Cytoplasm</keyword>
<keyword evidence="10" id="KW-0460">Magnesium</keyword>
<keyword evidence="12" id="KW-1185">Reference proteome</keyword>
<dbReference type="PANTHER" id="PTHR42891:SF1">
    <property type="entry name" value="D-GLYCERO-BETA-D-MANNO-HEPTOSE-1,7-BISPHOSPHATE 7-PHOSPHATASE"/>
    <property type="match status" value="1"/>
</dbReference>
<keyword evidence="3 10" id="KW-0479">Metal-binding</keyword>
<evidence type="ECO:0000256" key="2">
    <source>
        <dbReference type="ARBA" id="ARBA00022490"/>
    </source>
</evidence>
<evidence type="ECO:0000256" key="6">
    <source>
        <dbReference type="ARBA" id="ARBA00031828"/>
    </source>
</evidence>
<accession>G9YI62</accession>
<dbReference type="InterPro" id="IPR006549">
    <property type="entry name" value="HAD-SF_hydro_IIIA"/>
</dbReference>
<dbReference type="EMBL" id="AGCJ01000057">
    <property type="protein sequence ID" value="EHM40133.1"/>
    <property type="molecule type" value="Genomic_DNA"/>
</dbReference>
<dbReference type="GO" id="GO:0005737">
    <property type="term" value="C:cytoplasm"/>
    <property type="evidence" value="ECO:0007669"/>
    <property type="project" value="UniProtKB-SubCell"/>
</dbReference>
<comment type="caution">
    <text evidence="11">The sequence shown here is derived from an EMBL/GenBank/DDBJ whole genome shotgun (WGS) entry which is preliminary data.</text>
</comment>
<evidence type="ECO:0000256" key="3">
    <source>
        <dbReference type="ARBA" id="ARBA00022723"/>
    </source>
</evidence>
<comment type="subcellular location">
    <subcellularLocation>
        <location evidence="1 7">Cytoplasm</location>
    </subcellularLocation>
</comment>
<dbReference type="PANTHER" id="PTHR42891">
    <property type="entry name" value="D-GLYCERO-BETA-D-MANNO-HEPTOSE-1,7-BISPHOSPHATE 7-PHOSPHATASE"/>
    <property type="match status" value="1"/>
</dbReference>
<dbReference type="AlphaFoldDB" id="G9YI62"/>
<evidence type="ECO:0000256" key="5">
    <source>
        <dbReference type="ARBA" id="ARBA00023277"/>
    </source>
</evidence>
<evidence type="ECO:0000313" key="12">
    <source>
        <dbReference type="Proteomes" id="UP000005481"/>
    </source>
</evidence>
<dbReference type="Pfam" id="PF13242">
    <property type="entry name" value="Hydrolase_like"/>
    <property type="match status" value="1"/>
</dbReference>
<dbReference type="RefSeq" id="WP_006790322.1">
    <property type="nucleotide sequence ID" value="NZ_JH417599.1"/>
</dbReference>
<evidence type="ECO:0000256" key="4">
    <source>
        <dbReference type="ARBA" id="ARBA00022801"/>
    </source>
</evidence>
<feature type="site" description="Stabilizes the phosphoryl group" evidence="9">
    <location>
        <position position="107"/>
    </location>
</feature>